<feature type="compositionally biased region" description="Polar residues" evidence="1">
    <location>
        <begin position="938"/>
        <end position="953"/>
    </location>
</feature>
<keyword evidence="2" id="KW-1133">Transmembrane helix</keyword>
<feature type="compositionally biased region" description="Basic and acidic residues" evidence="1">
    <location>
        <begin position="528"/>
        <end position="540"/>
    </location>
</feature>
<feature type="compositionally biased region" description="Polar residues" evidence="1">
    <location>
        <begin position="960"/>
        <end position="969"/>
    </location>
</feature>
<evidence type="ECO:0000313" key="5">
    <source>
        <dbReference type="Proteomes" id="UP000639403"/>
    </source>
</evidence>
<feature type="transmembrane region" description="Helical" evidence="2">
    <location>
        <begin position="167"/>
        <end position="186"/>
    </location>
</feature>
<feature type="chain" id="PRO_5034996479" evidence="3">
    <location>
        <begin position="17"/>
        <end position="1171"/>
    </location>
</feature>
<evidence type="ECO:0000256" key="1">
    <source>
        <dbReference type="SAM" id="MobiDB-lite"/>
    </source>
</evidence>
<feature type="region of interest" description="Disordered" evidence="1">
    <location>
        <begin position="930"/>
        <end position="1124"/>
    </location>
</feature>
<feature type="compositionally biased region" description="Acidic residues" evidence="1">
    <location>
        <begin position="702"/>
        <end position="712"/>
    </location>
</feature>
<feature type="region of interest" description="Disordered" evidence="1">
    <location>
        <begin position="1138"/>
        <end position="1171"/>
    </location>
</feature>
<comment type="caution">
    <text evidence="4">The sequence shown here is derived from an EMBL/GenBank/DDBJ whole genome shotgun (WGS) entry which is preliminary data.</text>
</comment>
<organism evidence="4 5">
    <name type="scientific">Rhodonia placenta</name>
    <dbReference type="NCBI Taxonomy" id="104341"/>
    <lineage>
        <taxon>Eukaryota</taxon>
        <taxon>Fungi</taxon>
        <taxon>Dikarya</taxon>
        <taxon>Basidiomycota</taxon>
        <taxon>Agaricomycotina</taxon>
        <taxon>Agaricomycetes</taxon>
        <taxon>Polyporales</taxon>
        <taxon>Adustoporiaceae</taxon>
        <taxon>Rhodonia</taxon>
    </lineage>
</organism>
<dbReference type="Proteomes" id="UP000639403">
    <property type="component" value="Unassembled WGS sequence"/>
</dbReference>
<evidence type="ECO:0000256" key="3">
    <source>
        <dbReference type="SAM" id="SignalP"/>
    </source>
</evidence>
<feature type="compositionally biased region" description="Polar residues" evidence="1">
    <location>
        <begin position="649"/>
        <end position="663"/>
    </location>
</feature>
<feature type="compositionally biased region" description="Basic and acidic residues" evidence="1">
    <location>
        <begin position="475"/>
        <end position="489"/>
    </location>
</feature>
<evidence type="ECO:0000313" key="4">
    <source>
        <dbReference type="EMBL" id="KAF9805679.1"/>
    </source>
</evidence>
<proteinExistence type="predicted"/>
<feature type="compositionally biased region" description="Low complexity" evidence="1">
    <location>
        <begin position="1052"/>
        <end position="1079"/>
    </location>
</feature>
<feature type="compositionally biased region" description="Polar residues" evidence="1">
    <location>
        <begin position="977"/>
        <end position="991"/>
    </location>
</feature>
<feature type="signal peptide" evidence="3">
    <location>
        <begin position="1"/>
        <end position="16"/>
    </location>
</feature>
<feature type="region of interest" description="Disordered" evidence="1">
    <location>
        <begin position="475"/>
        <end position="746"/>
    </location>
</feature>
<dbReference type="EMBL" id="JADOXO010000369">
    <property type="protein sequence ID" value="KAF9805679.1"/>
    <property type="molecule type" value="Genomic_DNA"/>
</dbReference>
<reference evidence="4" key="1">
    <citation type="submission" date="2020-11" db="EMBL/GenBank/DDBJ databases">
        <authorList>
            <person name="Koelle M."/>
            <person name="Horta M.A.C."/>
            <person name="Nowrousian M."/>
            <person name="Ohm R.A."/>
            <person name="Benz P."/>
            <person name="Pilgard A."/>
        </authorList>
    </citation>
    <scope>NUCLEOTIDE SEQUENCE</scope>
    <source>
        <strain evidence="4">FPRL280</strain>
    </source>
</reference>
<feature type="compositionally biased region" description="Basic and acidic residues" evidence="1">
    <location>
        <begin position="583"/>
        <end position="595"/>
    </location>
</feature>
<keyword evidence="2" id="KW-0812">Transmembrane</keyword>
<feature type="compositionally biased region" description="Basic residues" evidence="1">
    <location>
        <begin position="1138"/>
        <end position="1157"/>
    </location>
</feature>
<feature type="compositionally biased region" description="Low complexity" evidence="1">
    <location>
        <begin position="992"/>
        <end position="1008"/>
    </location>
</feature>
<reference evidence="4" key="2">
    <citation type="journal article" name="Front. Microbiol.">
        <title>Degradative Capacity of Two Strains of Rhodonia placenta: From Phenotype to Genotype.</title>
        <authorList>
            <person name="Kolle M."/>
            <person name="Horta M.A.C."/>
            <person name="Nowrousian M."/>
            <person name="Ohm R.A."/>
            <person name="Benz J.P."/>
            <person name="Pilgard A."/>
        </authorList>
    </citation>
    <scope>NUCLEOTIDE SEQUENCE</scope>
    <source>
        <strain evidence="4">FPRL280</strain>
    </source>
</reference>
<keyword evidence="3" id="KW-0732">Signal</keyword>
<sequence length="1171" mass="128529">MLWLQIASQIGITVFTLIVQMQMPDNLYVPETVALFIDAAVPHLIYIAEEVALSFRSTQSSLSAAPNRHDLPPSLNTMTSKDIIIWTPTTSTVSIELQPPALVTPSVALLSVITPTSISVPVDARDSAIEYSSPDTIILPNDEIDPARHFCPAYLAFVYPDCHLRPVHIVAVSFALAMMWGIYVLVKFFKTRRYERTVTSHSGPQRYTQSNTVAKLAEIFYGGVSLRFGTSSLDRKGTSPIVSCTSADPVSSVLSHTEHISGIIDNSMAAHTEQYTTISASRGSSSSSVSSKSSRALPRIAPIPMTVSIARTMRACESYMRICAKAVKMLEFQSAPQDLLQEALVKEREGLEAVVDIEVQRVKELQTRCQGRYARLMQAHAEIGLLQDDYCEQLETMKVTRARLDLERRKTKKVSEQLARERARLENEHALIEAARKRAEERVEIERGLLQATLEQKKLEDQRELLEKEHFRREAERVRQKAEHMHDQEAQAVQPRNLQDQEVQTDEECPERRDVQARPEDSCEDGTQADHAEDVHEQDVRTGPAAHLCSDEVHTVQEDCQASPQCERDVHAEQEELPSESHGQMDHDVECETHSATKGTNQESDEGNQPAGADSGRIFPEDAQDPRKEKQVKQVGQTGWFEQAMQPAQRDQAQQGASSNHGFTFSCAPPPQPTVSASSWLQVFKRDVEVSRSKVAAPDPDPASDDDNDDDLPPLVDPPSLPCLVAAADLDHPSPPPAADDAAAETHVAFAPMFSDPPPAQDVQRVQAEDGLNSGQDEQRQDYHAEPLAVPQIQEIYQPNLDNSVDNSVYQFMSPRSWNSPSGATHPYGPQWNGESFLPTAVTEQQFAAHIPLPSLQSAPTFEQASFTVPSQYIPADAVNLGQSYHANTDTYQGFPFAAPMPGPSNWQSGQGVTEGMYDLENLRRALGLPAEQREQTTTHVQSSTFSLESSSRYPLESSIPYSSDTSVRSDGCDASMLSNPQPSHDQSDAITPQSQEETTQLLQQPSTAEQHLPDRTSRSDQSASPSLDDSADPVVHSPSPPDPSVEGVFVAAPPADEPPSSSEASEASAPVPHESPSAFTFAMSVQSDELATPSATTPVPPDGVDLQTEESAQDSDSDDWSTTAADIEAFRLQVNAMRHRKSASARSGRQRGRKSKPSQIDDMIADIAGI</sequence>
<name>A0A8H7TYV5_9APHY</name>
<feature type="compositionally biased region" description="Acidic residues" evidence="1">
    <location>
        <begin position="1108"/>
        <end position="1120"/>
    </location>
</feature>
<keyword evidence="2" id="KW-0472">Membrane</keyword>
<dbReference type="AlphaFoldDB" id="A0A8H7TYV5"/>
<gene>
    <name evidence="4" type="ORF">IEO21_08962</name>
</gene>
<feature type="compositionally biased region" description="Polar residues" evidence="1">
    <location>
        <begin position="1084"/>
        <end position="1098"/>
    </location>
</feature>
<feature type="compositionally biased region" description="Low complexity" evidence="1">
    <location>
        <begin position="1020"/>
        <end position="1038"/>
    </location>
</feature>
<feature type="compositionally biased region" description="Basic and acidic residues" evidence="1">
    <location>
        <begin position="510"/>
        <end position="521"/>
    </location>
</feature>
<accession>A0A8H7TYV5</accession>
<protein>
    <submittedName>
        <fullName evidence="4">Uncharacterized protein</fullName>
    </submittedName>
</protein>
<evidence type="ECO:0000256" key="2">
    <source>
        <dbReference type="SAM" id="Phobius"/>
    </source>
</evidence>